<feature type="chain" id="PRO_5043335976" description="Pilus assembly protein PilP" evidence="1">
    <location>
        <begin position="20"/>
        <end position="146"/>
    </location>
</feature>
<protein>
    <recommendedName>
        <fullName evidence="4">Pilus assembly protein PilP</fullName>
    </recommendedName>
</protein>
<accession>A0AAU7NYT5</accession>
<gene>
    <name evidence="2" type="ORF">Q9L42_008495</name>
</gene>
<dbReference type="AlphaFoldDB" id="A0AAU7NYT5"/>
<dbReference type="EMBL" id="CP157743">
    <property type="protein sequence ID" value="XBS22148.1"/>
    <property type="molecule type" value="Genomic_DNA"/>
</dbReference>
<feature type="signal peptide" evidence="1">
    <location>
        <begin position="1"/>
        <end position="19"/>
    </location>
</feature>
<evidence type="ECO:0008006" key="4">
    <source>
        <dbReference type="Google" id="ProtNLM"/>
    </source>
</evidence>
<keyword evidence="1" id="KW-0732">Signal</keyword>
<name>A0AAU7NYT5_9GAMM</name>
<proteinExistence type="predicted"/>
<evidence type="ECO:0000256" key="1">
    <source>
        <dbReference type="SAM" id="SignalP"/>
    </source>
</evidence>
<dbReference type="RefSeq" id="WP_349432624.1">
    <property type="nucleotide sequence ID" value="NZ_CP157743.1"/>
</dbReference>
<sequence>MKIYWVLCASLLVYQAASANGSANDHYSPRPGQTEAQWVRDPFTPSRQMYEIVGTQSGMARGAYGFVPSLEAERIPQMKLRGLINPDDKEFIALLEVKGVGTFMVREGDEFNIDPSQPKNAVRIGKITRLSVTVETGMLGSIRVLR</sequence>
<keyword evidence="3" id="KW-1185">Reference proteome</keyword>
<evidence type="ECO:0000313" key="3">
    <source>
        <dbReference type="Proteomes" id="UP001225378"/>
    </source>
</evidence>
<dbReference type="KEGG" id="mech:Q9L42_008495"/>
<evidence type="ECO:0000313" key="2">
    <source>
        <dbReference type="EMBL" id="XBS22148.1"/>
    </source>
</evidence>
<reference evidence="2 3" key="1">
    <citation type="journal article" date="2024" name="Microbiology">
        <title>Methylomarinum rosea sp. nov., a novel halophilic methanotrophic bacterium from the hypersaline Lake Elton.</title>
        <authorList>
            <person name="Suleimanov R.Z."/>
            <person name="Oshkin I.Y."/>
            <person name="Danilova O.V."/>
            <person name="Suzina N.E."/>
            <person name="Dedysh S.N."/>
        </authorList>
    </citation>
    <scope>NUCLEOTIDE SEQUENCE [LARGE SCALE GENOMIC DNA]</scope>
    <source>
        <strain evidence="2 3">Ch1-1</strain>
    </source>
</reference>
<organism evidence="2 3">
    <name type="scientific">Methylomarinum roseum</name>
    <dbReference type="NCBI Taxonomy" id="3067653"/>
    <lineage>
        <taxon>Bacteria</taxon>
        <taxon>Pseudomonadati</taxon>
        <taxon>Pseudomonadota</taxon>
        <taxon>Gammaproteobacteria</taxon>
        <taxon>Methylococcales</taxon>
        <taxon>Methylococcaceae</taxon>
        <taxon>Methylomarinum</taxon>
    </lineage>
</organism>
<dbReference type="Proteomes" id="UP001225378">
    <property type="component" value="Chromosome"/>
</dbReference>